<reference evidence="2 3" key="1">
    <citation type="journal article" date="2013" name="Antonie Van Leeuwenhoek">
        <title>Dongia rigui sp. nov., isolated from freshwater of a large wetland in Korea.</title>
        <authorList>
            <person name="Baik K.S."/>
            <person name="Hwang Y.M."/>
            <person name="Choi J.S."/>
            <person name="Kwon J."/>
            <person name="Seong C.N."/>
        </authorList>
    </citation>
    <scope>NUCLEOTIDE SEQUENCE [LARGE SCALE GENOMIC DNA]</scope>
    <source>
        <strain evidence="2 3">04SU4-P</strain>
    </source>
</reference>
<organism evidence="2 3">
    <name type="scientific">Dongia rigui</name>
    <dbReference type="NCBI Taxonomy" id="940149"/>
    <lineage>
        <taxon>Bacteria</taxon>
        <taxon>Pseudomonadati</taxon>
        <taxon>Pseudomonadota</taxon>
        <taxon>Alphaproteobacteria</taxon>
        <taxon>Rhodospirillales</taxon>
        <taxon>Dongiaceae</taxon>
        <taxon>Dongia</taxon>
    </lineage>
</organism>
<dbReference type="Pfam" id="PF05170">
    <property type="entry name" value="AsmA"/>
    <property type="match status" value="2"/>
</dbReference>
<dbReference type="Proteomes" id="UP001271769">
    <property type="component" value="Unassembled WGS sequence"/>
</dbReference>
<dbReference type="EMBL" id="JAXCLX010000005">
    <property type="protein sequence ID" value="MDY0874444.1"/>
    <property type="molecule type" value="Genomic_DNA"/>
</dbReference>
<evidence type="ECO:0000259" key="1">
    <source>
        <dbReference type="Pfam" id="PF05170"/>
    </source>
</evidence>
<evidence type="ECO:0000313" key="3">
    <source>
        <dbReference type="Proteomes" id="UP001271769"/>
    </source>
</evidence>
<dbReference type="InterPro" id="IPR052894">
    <property type="entry name" value="AsmA-related"/>
</dbReference>
<gene>
    <name evidence="2" type="ORF">SMD31_21065</name>
</gene>
<dbReference type="PANTHER" id="PTHR30441:SF4">
    <property type="entry name" value="PROTEIN ASMA"/>
    <property type="match status" value="1"/>
</dbReference>
<evidence type="ECO:0000313" key="2">
    <source>
        <dbReference type="EMBL" id="MDY0874444.1"/>
    </source>
</evidence>
<name>A0ABU5E5H4_9PROT</name>
<dbReference type="RefSeq" id="WP_320502914.1">
    <property type="nucleotide sequence ID" value="NZ_JAXCLX010000005.1"/>
</dbReference>
<protein>
    <submittedName>
        <fullName evidence="2">AsmA family protein</fullName>
    </submittedName>
</protein>
<comment type="caution">
    <text evidence="2">The sequence shown here is derived from an EMBL/GenBank/DDBJ whole genome shotgun (WGS) entry which is preliminary data.</text>
</comment>
<proteinExistence type="predicted"/>
<accession>A0ABU5E5H4</accession>
<keyword evidence="3" id="KW-1185">Reference proteome</keyword>
<dbReference type="InterPro" id="IPR007844">
    <property type="entry name" value="AsmA"/>
</dbReference>
<dbReference type="PANTHER" id="PTHR30441">
    <property type="entry name" value="DUF748 DOMAIN-CONTAINING PROTEIN"/>
    <property type="match status" value="1"/>
</dbReference>
<feature type="domain" description="AsmA" evidence="1">
    <location>
        <begin position="5"/>
        <end position="135"/>
    </location>
</feature>
<sequence>MRLKTILAGLLMLAVGLAATLVAIVKSTDFNAYKDLIAAQVKSATGRDLVLAGNVELGISLTPTLSINQVTFRNADWGTEPAMLKFDKLQAEIQLLPLLSNEIVINKIVLSDADVLLETNAEGVGNWVMTTGGQSGSAPLPHVGQVQIERLKIRYHEGESGFSRELNIDSLTAKTTGPGAPIDLALKAAMAGETLTLEGQIGALRQFTQGPLPLELKGSVNTVAFTIDGQIADPAQFEGIDVDLSLASDSQVKFGEFKLPGTGPYRVAGHLTGAKGQYKLSTASGRVGDSDFTGDLAYSRGEARPLIDLKLASTHLNSKDFGLEPVLSGPDNGPKDGRAFSAEPWDIPQLNMLDADVIWTAQEFSHGPYPLKNASIELHLRDGKLTLTNVTGNLVDGRFSAGGTLDTMQSPAPLVARMRADDVAAAPLLETMGLAGVLQAKNANLEVEVAGPASSLRNLLGGANGNVLFETGAGRLQNDFVRLLFANLFSVISVGGSGDASAVNCLVTRFDIKNGVATSRGLVLDTPGATVLGSGNIDLRNERLDLHLDTQSKQINLANLAVPMNVGGSLSKPSVTPDAIGTVENTAGFATRAANFATFGALEAVTGLGQSQDLGPNPCRTALDAGQKAGKSATPAEKIKNGAGQVIEGVGDGAGQVIEGVGDGAKKIGKETGKALESIGDGINNIFGN</sequence>
<feature type="domain" description="AsmA" evidence="1">
    <location>
        <begin position="267"/>
        <end position="520"/>
    </location>
</feature>